<evidence type="ECO:0000313" key="3">
    <source>
        <dbReference type="Proteomes" id="UP001286456"/>
    </source>
</evidence>
<reference evidence="2" key="1">
    <citation type="journal article" date="2023" name="Mol. Phylogenet. Evol.">
        <title>Genome-scale phylogeny and comparative genomics of the fungal order Sordariales.</title>
        <authorList>
            <person name="Hensen N."/>
            <person name="Bonometti L."/>
            <person name="Westerberg I."/>
            <person name="Brannstrom I.O."/>
            <person name="Guillou S."/>
            <person name="Cros-Aarteil S."/>
            <person name="Calhoun S."/>
            <person name="Haridas S."/>
            <person name="Kuo A."/>
            <person name="Mondo S."/>
            <person name="Pangilinan J."/>
            <person name="Riley R."/>
            <person name="LaButti K."/>
            <person name="Andreopoulos B."/>
            <person name="Lipzen A."/>
            <person name="Chen C."/>
            <person name="Yan M."/>
            <person name="Daum C."/>
            <person name="Ng V."/>
            <person name="Clum A."/>
            <person name="Steindorff A."/>
            <person name="Ohm R.A."/>
            <person name="Martin F."/>
            <person name="Silar P."/>
            <person name="Natvig D.O."/>
            <person name="Lalanne C."/>
            <person name="Gautier V."/>
            <person name="Ament-Velasquez S.L."/>
            <person name="Kruys A."/>
            <person name="Hutchinson M.I."/>
            <person name="Powell A.J."/>
            <person name="Barry K."/>
            <person name="Miller A.N."/>
            <person name="Grigoriev I.V."/>
            <person name="Debuchy R."/>
            <person name="Gladieux P."/>
            <person name="Hiltunen Thoren M."/>
            <person name="Johannesson H."/>
        </authorList>
    </citation>
    <scope>NUCLEOTIDE SEQUENCE</scope>
    <source>
        <strain evidence="2">SMH4131-1</strain>
    </source>
</reference>
<comment type="caution">
    <text evidence="2">The sequence shown here is derived from an EMBL/GenBank/DDBJ whole genome shotgun (WGS) entry which is preliminary data.</text>
</comment>
<keyword evidence="3" id="KW-1185">Reference proteome</keyword>
<dbReference type="Gene3D" id="3.90.1410.10">
    <property type="entry name" value="set domain protein methyltransferase, domain 1"/>
    <property type="match status" value="1"/>
</dbReference>
<dbReference type="PROSITE" id="PS50280">
    <property type="entry name" value="SET"/>
    <property type="match status" value="1"/>
</dbReference>
<gene>
    <name evidence="2" type="ORF">B0T19DRAFT_32458</name>
</gene>
<dbReference type="InterPro" id="IPR046341">
    <property type="entry name" value="SET_dom_sf"/>
</dbReference>
<dbReference type="PANTHER" id="PTHR13271">
    <property type="entry name" value="UNCHARACTERIZED PUTATIVE METHYLTRANSFERASE"/>
    <property type="match status" value="1"/>
</dbReference>
<proteinExistence type="predicted"/>
<dbReference type="PANTHER" id="PTHR13271:SF137">
    <property type="entry name" value="SET DOMAIN-CONTAINING PROTEIN"/>
    <property type="match status" value="1"/>
</dbReference>
<dbReference type="CDD" id="cd19177">
    <property type="entry name" value="SET_SETD4"/>
    <property type="match status" value="1"/>
</dbReference>
<dbReference type="InterPro" id="IPR044429">
    <property type="entry name" value="SETD4_SET"/>
</dbReference>
<reference evidence="2" key="2">
    <citation type="submission" date="2023-06" db="EMBL/GenBank/DDBJ databases">
        <authorList>
            <consortium name="Lawrence Berkeley National Laboratory"/>
            <person name="Haridas S."/>
            <person name="Hensen N."/>
            <person name="Bonometti L."/>
            <person name="Westerberg I."/>
            <person name="Brannstrom I.O."/>
            <person name="Guillou S."/>
            <person name="Cros-Aarteil S."/>
            <person name="Calhoun S."/>
            <person name="Kuo A."/>
            <person name="Mondo S."/>
            <person name="Pangilinan J."/>
            <person name="Riley R."/>
            <person name="Labutti K."/>
            <person name="Andreopoulos B."/>
            <person name="Lipzen A."/>
            <person name="Chen C."/>
            <person name="Yanf M."/>
            <person name="Daum C."/>
            <person name="Ng V."/>
            <person name="Clum A."/>
            <person name="Steindorff A."/>
            <person name="Ohm R."/>
            <person name="Martin F."/>
            <person name="Silar P."/>
            <person name="Natvig D."/>
            <person name="Lalanne C."/>
            <person name="Gautier V."/>
            <person name="Ament-Velasquez S.L."/>
            <person name="Kruys A."/>
            <person name="Hutchinson M.I."/>
            <person name="Powell A.J."/>
            <person name="Barry K."/>
            <person name="Miller A.N."/>
            <person name="Grigoriev I.V."/>
            <person name="Debuchy R."/>
            <person name="Gladieux P."/>
            <person name="Thoren M.H."/>
            <person name="Johannesson H."/>
        </authorList>
    </citation>
    <scope>NUCLEOTIDE SEQUENCE</scope>
    <source>
        <strain evidence="2">SMH4131-1</strain>
    </source>
</reference>
<dbReference type="AlphaFoldDB" id="A0AAE0J3C2"/>
<dbReference type="EMBL" id="JAUEPO010000001">
    <property type="protein sequence ID" value="KAK3336202.1"/>
    <property type="molecule type" value="Genomic_DNA"/>
</dbReference>
<accession>A0AAE0J3C2</accession>
<dbReference type="Proteomes" id="UP001286456">
    <property type="component" value="Unassembled WGS sequence"/>
</dbReference>
<dbReference type="InterPro" id="IPR050600">
    <property type="entry name" value="SETD3_SETD6_MTase"/>
</dbReference>
<dbReference type="InterPro" id="IPR001214">
    <property type="entry name" value="SET_dom"/>
</dbReference>
<feature type="domain" description="SET" evidence="1">
    <location>
        <begin position="27"/>
        <end position="245"/>
    </location>
</feature>
<sequence>MEKDYHPGMDIYKNLLLWAKDKGVVLNGIEPRRLPSRGIGIVATKAVQENDIILQVPTSALRTPETVPKRISKKLPHDMRIHGLLAADLALDTSSPSRYAAWNAVLPTRADVLATMPLTWDTRLTAHFPPTARSLLKKQTAKFARDWALVQTAFPPSTTGEPKLTRDEYMYAWILVNTRTFYYETPKTKAVLRSRDDRMVMQPVADLFNHTDDPRSAAVQFDAESFTVTARRGYAAGEEVCISYGRHSNDFLLAEYGFILSSEVAQANRWDEVCLDDAVLPRLTRRQRELLDEVGFLGNYMLDANTVCYRTQVALRLLCVPLAVWRAYVDGGADGGGEEGAQQQQELVDALLVEILQEYRERIEDTLETIEGMEDVGQAGHREMLCLRWRQIRRLVDSTIEGLEG</sequence>
<dbReference type="GO" id="GO:0016279">
    <property type="term" value="F:protein-lysine N-methyltransferase activity"/>
    <property type="evidence" value="ECO:0007669"/>
    <property type="project" value="InterPro"/>
</dbReference>
<name>A0AAE0J3C2_9PEZI</name>
<dbReference type="SUPFAM" id="SSF82199">
    <property type="entry name" value="SET domain"/>
    <property type="match status" value="1"/>
</dbReference>
<protein>
    <recommendedName>
        <fullName evidence="1">SET domain-containing protein</fullName>
    </recommendedName>
</protein>
<evidence type="ECO:0000313" key="2">
    <source>
        <dbReference type="EMBL" id="KAK3336202.1"/>
    </source>
</evidence>
<dbReference type="Pfam" id="PF00856">
    <property type="entry name" value="SET"/>
    <property type="match status" value="1"/>
</dbReference>
<organism evidence="2 3">
    <name type="scientific">Cercophora scortea</name>
    <dbReference type="NCBI Taxonomy" id="314031"/>
    <lineage>
        <taxon>Eukaryota</taxon>
        <taxon>Fungi</taxon>
        <taxon>Dikarya</taxon>
        <taxon>Ascomycota</taxon>
        <taxon>Pezizomycotina</taxon>
        <taxon>Sordariomycetes</taxon>
        <taxon>Sordariomycetidae</taxon>
        <taxon>Sordariales</taxon>
        <taxon>Lasiosphaeriaceae</taxon>
        <taxon>Cercophora</taxon>
    </lineage>
</organism>
<evidence type="ECO:0000259" key="1">
    <source>
        <dbReference type="PROSITE" id="PS50280"/>
    </source>
</evidence>